<evidence type="ECO:0000313" key="2">
    <source>
        <dbReference type="EMBL" id="TGO27514.1"/>
    </source>
</evidence>
<dbReference type="Proteomes" id="UP000297910">
    <property type="component" value="Unassembled WGS sequence"/>
</dbReference>
<gene>
    <name evidence="2" type="ORF">BPAE_0041g00660</name>
</gene>
<evidence type="ECO:0000313" key="3">
    <source>
        <dbReference type="Proteomes" id="UP000297910"/>
    </source>
</evidence>
<name>A0A4Z1FRW0_9HELO</name>
<evidence type="ECO:0000256" key="1">
    <source>
        <dbReference type="SAM" id="SignalP"/>
    </source>
</evidence>
<keyword evidence="3" id="KW-1185">Reference proteome</keyword>
<dbReference type="InterPro" id="IPR001753">
    <property type="entry name" value="Enoyl-CoA_hydra/iso"/>
</dbReference>
<evidence type="ECO:0008006" key="4">
    <source>
        <dbReference type="Google" id="ProtNLM"/>
    </source>
</evidence>
<keyword evidence="1" id="KW-0732">Signal</keyword>
<feature type="chain" id="PRO_5021262084" description="Enoyl-CoA hydratase" evidence="1">
    <location>
        <begin position="24"/>
        <end position="308"/>
    </location>
</feature>
<dbReference type="EMBL" id="PQXI01000041">
    <property type="protein sequence ID" value="TGO27514.1"/>
    <property type="molecule type" value="Genomic_DNA"/>
</dbReference>
<dbReference type="PANTHER" id="PTHR11941:SF54">
    <property type="entry name" value="ENOYL-COA HYDRATASE, MITOCHONDRIAL"/>
    <property type="match status" value="1"/>
</dbReference>
<sequence>MVQSRISHLSTLVLLSISTIGRATLPAALPASQYGTLQFQQNANVTRVTFDHPPINLCDKFLISDLFDFLESLQPSNRTTLPPKVVVFDSANPDYFLGHIDVTSIQQPLTTEKETFTLQYIAVANLFNSITSTIFIAEMNGRAFGAGQELTVQMDMRFAGLNARAGSFENALGLVAGGGGQLFLGTLMNRGLALEYLLGAKTFDGPTGKALGLFNNYYDTTEELRSEVDSLTARIGKFPAAGLNETKSALSFRNPTLDQLNTDVIGFYNLDPLAAEQANVAKFLVLSKNQTNTTFELGLTDSALALDT</sequence>
<comment type="caution">
    <text evidence="2">The sequence shown here is derived from an EMBL/GenBank/DDBJ whole genome shotgun (WGS) entry which is preliminary data.</text>
</comment>
<organism evidence="2 3">
    <name type="scientific">Botrytis paeoniae</name>
    <dbReference type="NCBI Taxonomy" id="278948"/>
    <lineage>
        <taxon>Eukaryota</taxon>
        <taxon>Fungi</taxon>
        <taxon>Dikarya</taxon>
        <taxon>Ascomycota</taxon>
        <taxon>Pezizomycotina</taxon>
        <taxon>Leotiomycetes</taxon>
        <taxon>Helotiales</taxon>
        <taxon>Sclerotiniaceae</taxon>
        <taxon>Botrytis</taxon>
    </lineage>
</organism>
<protein>
    <recommendedName>
        <fullName evidence="4">Enoyl-CoA hydratase</fullName>
    </recommendedName>
</protein>
<dbReference type="AlphaFoldDB" id="A0A4Z1FRW0"/>
<dbReference type="Pfam" id="PF00378">
    <property type="entry name" value="ECH_1"/>
    <property type="match status" value="1"/>
</dbReference>
<dbReference type="GO" id="GO:0003824">
    <property type="term" value="F:catalytic activity"/>
    <property type="evidence" value="ECO:0007669"/>
    <property type="project" value="UniProtKB-ARBA"/>
</dbReference>
<proteinExistence type="predicted"/>
<dbReference type="Gene3D" id="3.90.226.10">
    <property type="entry name" value="2-enoyl-CoA Hydratase, Chain A, domain 1"/>
    <property type="match status" value="1"/>
</dbReference>
<dbReference type="SUPFAM" id="SSF52096">
    <property type="entry name" value="ClpP/crotonase"/>
    <property type="match status" value="1"/>
</dbReference>
<accession>A0A4Z1FRW0</accession>
<dbReference type="PANTHER" id="PTHR11941">
    <property type="entry name" value="ENOYL-COA HYDRATASE-RELATED"/>
    <property type="match status" value="1"/>
</dbReference>
<reference evidence="2 3" key="1">
    <citation type="submission" date="2017-12" db="EMBL/GenBank/DDBJ databases">
        <title>Comparative genomics of Botrytis spp.</title>
        <authorList>
            <person name="Valero-Jimenez C.A."/>
            <person name="Tapia P."/>
            <person name="Veloso J."/>
            <person name="Silva-Moreno E."/>
            <person name="Staats M."/>
            <person name="Valdes J.H."/>
            <person name="Van Kan J.A.L."/>
        </authorList>
    </citation>
    <scope>NUCLEOTIDE SEQUENCE [LARGE SCALE GENOMIC DNA]</scope>
    <source>
        <strain evidence="2 3">Bp0003</strain>
    </source>
</reference>
<dbReference type="GO" id="GO:0006635">
    <property type="term" value="P:fatty acid beta-oxidation"/>
    <property type="evidence" value="ECO:0007669"/>
    <property type="project" value="TreeGrafter"/>
</dbReference>
<dbReference type="CDD" id="cd06558">
    <property type="entry name" value="crotonase-like"/>
    <property type="match status" value="1"/>
</dbReference>
<feature type="signal peptide" evidence="1">
    <location>
        <begin position="1"/>
        <end position="23"/>
    </location>
</feature>
<dbReference type="InterPro" id="IPR029045">
    <property type="entry name" value="ClpP/crotonase-like_dom_sf"/>
</dbReference>